<comment type="caution">
    <text evidence="7">The sequence shown here is derived from an EMBL/GenBank/DDBJ whole genome shotgun (WGS) entry which is preliminary data.</text>
</comment>
<dbReference type="Pfam" id="PF00877">
    <property type="entry name" value="NLPC_P60"/>
    <property type="match status" value="1"/>
</dbReference>
<evidence type="ECO:0000313" key="8">
    <source>
        <dbReference type="Proteomes" id="UP000054537"/>
    </source>
</evidence>
<evidence type="ECO:0000256" key="3">
    <source>
        <dbReference type="ARBA" id="ARBA00022801"/>
    </source>
</evidence>
<comment type="similarity">
    <text evidence="1">Belongs to the peptidase C40 family.</text>
</comment>
<accession>A0A0A6URZ0</accession>
<evidence type="ECO:0000256" key="5">
    <source>
        <dbReference type="SAM" id="SignalP"/>
    </source>
</evidence>
<keyword evidence="8" id="KW-1185">Reference proteome</keyword>
<proteinExistence type="inferred from homology"/>
<dbReference type="STRING" id="1869.MB27_09450"/>
<dbReference type="SUPFAM" id="SSF54001">
    <property type="entry name" value="Cysteine proteinases"/>
    <property type="match status" value="1"/>
</dbReference>
<evidence type="ECO:0000256" key="4">
    <source>
        <dbReference type="ARBA" id="ARBA00022807"/>
    </source>
</evidence>
<dbReference type="GO" id="GO:0006508">
    <property type="term" value="P:proteolysis"/>
    <property type="evidence" value="ECO:0007669"/>
    <property type="project" value="UniProtKB-KW"/>
</dbReference>
<dbReference type="InterPro" id="IPR000064">
    <property type="entry name" value="NLP_P60_dom"/>
</dbReference>
<keyword evidence="5" id="KW-0732">Signal</keyword>
<sequence length="244" mass="26117">MFASSPAAAAAAAPVNATTVPVAQAAAAAKVTPKQTVYTASRNIPWGSTLKVTTKVINPKTGKIAKGNVSFQAWSNGAWRTWSTKASTNGWVTFTVKPTSNVLFRTLFAGSGYNWKLSPNTRVTVRASGAKVLAEAKRHKGALYLYGASGPNRFDCSGFTKYVYKKAAGKSLPHKANLQQKYGTGIAKNKKQIGDLIVFRSGSYGSHVGIYAGNGYVYDSPHSGARVGLHKIWNNNYVVRRLVA</sequence>
<feature type="chain" id="PRO_5002032969" evidence="5">
    <location>
        <begin position="26"/>
        <end position="244"/>
    </location>
</feature>
<dbReference type="GO" id="GO:0008234">
    <property type="term" value="F:cysteine-type peptidase activity"/>
    <property type="evidence" value="ECO:0007669"/>
    <property type="project" value="UniProtKB-KW"/>
</dbReference>
<dbReference type="Gene3D" id="3.90.1720.10">
    <property type="entry name" value="endopeptidase domain like (from Nostoc punctiforme)"/>
    <property type="match status" value="1"/>
</dbReference>
<dbReference type="PROSITE" id="PS51935">
    <property type="entry name" value="NLPC_P60"/>
    <property type="match status" value="1"/>
</dbReference>
<dbReference type="AlphaFoldDB" id="A0A0A6URZ0"/>
<dbReference type="Proteomes" id="UP000054537">
    <property type="component" value="Unassembled WGS sequence"/>
</dbReference>
<keyword evidence="2" id="KW-0645">Protease</keyword>
<reference evidence="7 8" key="1">
    <citation type="submission" date="2014-10" db="EMBL/GenBank/DDBJ databases">
        <title>Draft genome sequence of Actinoplanes utahensis NRRL 12052.</title>
        <authorList>
            <person name="Velasco-Bucheli B."/>
            <person name="del Cerro C."/>
            <person name="Hormigo D."/>
            <person name="Garcia J.L."/>
            <person name="Acebal C."/>
            <person name="Arroyo M."/>
            <person name="de la Mata I."/>
        </authorList>
    </citation>
    <scope>NUCLEOTIDE SEQUENCE [LARGE SCALE GENOMIC DNA]</scope>
    <source>
        <strain evidence="7 8">NRRL 12052</strain>
    </source>
</reference>
<evidence type="ECO:0000313" key="7">
    <source>
        <dbReference type="EMBL" id="KHD77768.1"/>
    </source>
</evidence>
<protein>
    <submittedName>
        <fullName evidence="7">Peptidase</fullName>
    </submittedName>
</protein>
<evidence type="ECO:0000256" key="2">
    <source>
        <dbReference type="ARBA" id="ARBA00022670"/>
    </source>
</evidence>
<keyword evidence="3" id="KW-0378">Hydrolase</keyword>
<organism evidence="7 8">
    <name type="scientific">Actinoplanes utahensis</name>
    <dbReference type="NCBI Taxonomy" id="1869"/>
    <lineage>
        <taxon>Bacteria</taxon>
        <taxon>Bacillati</taxon>
        <taxon>Actinomycetota</taxon>
        <taxon>Actinomycetes</taxon>
        <taxon>Micromonosporales</taxon>
        <taxon>Micromonosporaceae</taxon>
        <taxon>Actinoplanes</taxon>
    </lineage>
</organism>
<gene>
    <name evidence="7" type="ORF">MB27_09450</name>
</gene>
<dbReference type="EMBL" id="JRTT01000009">
    <property type="protein sequence ID" value="KHD77768.1"/>
    <property type="molecule type" value="Genomic_DNA"/>
</dbReference>
<dbReference type="InterPro" id="IPR038765">
    <property type="entry name" value="Papain-like_cys_pep_sf"/>
</dbReference>
<dbReference type="PANTHER" id="PTHR47053:SF1">
    <property type="entry name" value="MUREIN DD-ENDOPEPTIDASE MEPH-RELATED"/>
    <property type="match status" value="1"/>
</dbReference>
<feature type="domain" description="NlpC/P60" evidence="6">
    <location>
        <begin position="126"/>
        <end position="244"/>
    </location>
</feature>
<dbReference type="eggNOG" id="COG0791">
    <property type="taxonomic scope" value="Bacteria"/>
</dbReference>
<evidence type="ECO:0000259" key="6">
    <source>
        <dbReference type="PROSITE" id="PS51935"/>
    </source>
</evidence>
<keyword evidence="4" id="KW-0788">Thiol protease</keyword>
<feature type="signal peptide" evidence="5">
    <location>
        <begin position="1"/>
        <end position="25"/>
    </location>
</feature>
<evidence type="ECO:0000256" key="1">
    <source>
        <dbReference type="ARBA" id="ARBA00007074"/>
    </source>
</evidence>
<dbReference type="PANTHER" id="PTHR47053">
    <property type="entry name" value="MUREIN DD-ENDOPEPTIDASE MEPH-RELATED"/>
    <property type="match status" value="1"/>
</dbReference>
<dbReference type="InterPro" id="IPR051202">
    <property type="entry name" value="Peptidase_C40"/>
</dbReference>
<name>A0A0A6URZ0_ACTUT</name>